<dbReference type="Proteomes" id="UP000789901">
    <property type="component" value="Unassembled WGS sequence"/>
</dbReference>
<keyword evidence="3" id="KW-1185">Reference proteome</keyword>
<feature type="region of interest" description="Disordered" evidence="1">
    <location>
        <begin position="75"/>
        <end position="113"/>
    </location>
</feature>
<protein>
    <submittedName>
        <fullName evidence="2">26495_t:CDS:1</fullName>
    </submittedName>
</protein>
<feature type="non-terminal residue" evidence="2">
    <location>
        <position position="1"/>
    </location>
</feature>
<organism evidence="2 3">
    <name type="scientific">Gigaspora margarita</name>
    <dbReference type="NCBI Taxonomy" id="4874"/>
    <lineage>
        <taxon>Eukaryota</taxon>
        <taxon>Fungi</taxon>
        <taxon>Fungi incertae sedis</taxon>
        <taxon>Mucoromycota</taxon>
        <taxon>Glomeromycotina</taxon>
        <taxon>Glomeromycetes</taxon>
        <taxon>Diversisporales</taxon>
        <taxon>Gigasporaceae</taxon>
        <taxon>Gigaspora</taxon>
    </lineage>
</organism>
<gene>
    <name evidence="2" type="ORF">GMARGA_LOCUS35469</name>
</gene>
<comment type="caution">
    <text evidence="2">The sequence shown here is derived from an EMBL/GenBank/DDBJ whole genome shotgun (WGS) entry which is preliminary data.</text>
</comment>
<reference evidence="2 3" key="1">
    <citation type="submission" date="2021-06" db="EMBL/GenBank/DDBJ databases">
        <authorList>
            <person name="Kallberg Y."/>
            <person name="Tangrot J."/>
            <person name="Rosling A."/>
        </authorList>
    </citation>
    <scope>NUCLEOTIDE SEQUENCE [LARGE SCALE GENOMIC DNA]</scope>
    <source>
        <strain evidence="2 3">120-4 pot B 10/14</strain>
    </source>
</reference>
<feature type="region of interest" description="Disordered" evidence="1">
    <location>
        <begin position="143"/>
        <end position="195"/>
    </location>
</feature>
<name>A0ABN7WUY3_GIGMA</name>
<evidence type="ECO:0000256" key="1">
    <source>
        <dbReference type="SAM" id="MobiDB-lite"/>
    </source>
</evidence>
<feature type="compositionally biased region" description="Basic and acidic residues" evidence="1">
    <location>
        <begin position="96"/>
        <end position="105"/>
    </location>
</feature>
<evidence type="ECO:0000313" key="2">
    <source>
        <dbReference type="EMBL" id="CAG8841514.1"/>
    </source>
</evidence>
<sequence>WSIITYLNNILLRERGKQNLKMSKIKIPYEDDNEDLPSPTKELRDGVKNYCKSARPHEWLSTPTRRRSDIFNADESPLSASSRSFGSQEPGSSPILRDKKPESSVKKGNTSKLNEKYAMMQQKMTQMAQDNETPLAGIFPHETTVSRSSTPDFRRHGLTFQPETPRWKSAPRLKTSHASPFVTPPHRKQQKSFPNTMRKHATRFTSVWPPKLLSSSSLTEDQDDEEKLDELLGPAPVSPSPSVPRKRTYSEIDHISNLTNNCEIYDDEEEPDSPKRTYTNIYTRQLTQQSLSLDDAANPPLVIDDELFYDSNEFLNLANL</sequence>
<accession>A0ABN7WUY3</accession>
<dbReference type="EMBL" id="CAJVQB010066073">
    <property type="protein sequence ID" value="CAG8841514.1"/>
    <property type="molecule type" value="Genomic_DNA"/>
</dbReference>
<evidence type="ECO:0000313" key="3">
    <source>
        <dbReference type="Proteomes" id="UP000789901"/>
    </source>
</evidence>
<proteinExistence type="predicted"/>
<feature type="region of interest" description="Disordered" evidence="1">
    <location>
        <begin position="213"/>
        <end position="246"/>
    </location>
</feature>
<feature type="compositionally biased region" description="Polar residues" evidence="1">
    <location>
        <begin position="78"/>
        <end position="91"/>
    </location>
</feature>